<dbReference type="OrthoDB" id="3753180at2759"/>
<organism evidence="2 3">
    <name type="scientific">Melanomma pulvis-pyrius CBS 109.77</name>
    <dbReference type="NCBI Taxonomy" id="1314802"/>
    <lineage>
        <taxon>Eukaryota</taxon>
        <taxon>Fungi</taxon>
        <taxon>Dikarya</taxon>
        <taxon>Ascomycota</taxon>
        <taxon>Pezizomycotina</taxon>
        <taxon>Dothideomycetes</taxon>
        <taxon>Pleosporomycetidae</taxon>
        <taxon>Pleosporales</taxon>
        <taxon>Melanommataceae</taxon>
        <taxon>Melanomma</taxon>
    </lineage>
</organism>
<keyword evidence="3" id="KW-1185">Reference proteome</keyword>
<evidence type="ECO:0000313" key="3">
    <source>
        <dbReference type="Proteomes" id="UP000799757"/>
    </source>
</evidence>
<protein>
    <submittedName>
        <fullName evidence="2">Uncharacterized protein</fullName>
    </submittedName>
</protein>
<feature type="signal peptide" evidence="1">
    <location>
        <begin position="1"/>
        <end position="15"/>
    </location>
</feature>
<proteinExistence type="predicted"/>
<keyword evidence="1" id="KW-0732">Signal</keyword>
<evidence type="ECO:0000256" key="1">
    <source>
        <dbReference type="SAM" id="SignalP"/>
    </source>
</evidence>
<name>A0A6A6WPM4_9PLEO</name>
<evidence type="ECO:0000313" key="2">
    <source>
        <dbReference type="EMBL" id="KAF2786049.1"/>
    </source>
</evidence>
<gene>
    <name evidence="2" type="ORF">K505DRAFT_380514</name>
</gene>
<dbReference type="AlphaFoldDB" id="A0A6A6WPM4"/>
<feature type="chain" id="PRO_5025580822" evidence="1">
    <location>
        <begin position="16"/>
        <end position="122"/>
    </location>
</feature>
<reference evidence="2" key="1">
    <citation type="journal article" date="2020" name="Stud. Mycol.">
        <title>101 Dothideomycetes genomes: a test case for predicting lifestyles and emergence of pathogens.</title>
        <authorList>
            <person name="Haridas S."/>
            <person name="Albert R."/>
            <person name="Binder M."/>
            <person name="Bloem J."/>
            <person name="Labutti K."/>
            <person name="Salamov A."/>
            <person name="Andreopoulos B."/>
            <person name="Baker S."/>
            <person name="Barry K."/>
            <person name="Bills G."/>
            <person name="Bluhm B."/>
            <person name="Cannon C."/>
            <person name="Castanera R."/>
            <person name="Culley D."/>
            <person name="Daum C."/>
            <person name="Ezra D."/>
            <person name="Gonzalez J."/>
            <person name="Henrissat B."/>
            <person name="Kuo A."/>
            <person name="Liang C."/>
            <person name="Lipzen A."/>
            <person name="Lutzoni F."/>
            <person name="Magnuson J."/>
            <person name="Mondo S."/>
            <person name="Nolan M."/>
            <person name="Ohm R."/>
            <person name="Pangilinan J."/>
            <person name="Park H.-J."/>
            <person name="Ramirez L."/>
            <person name="Alfaro M."/>
            <person name="Sun H."/>
            <person name="Tritt A."/>
            <person name="Yoshinaga Y."/>
            <person name="Zwiers L.-H."/>
            <person name="Turgeon B."/>
            <person name="Goodwin S."/>
            <person name="Spatafora J."/>
            <person name="Crous P."/>
            <person name="Grigoriev I."/>
        </authorList>
    </citation>
    <scope>NUCLEOTIDE SEQUENCE</scope>
    <source>
        <strain evidence="2">CBS 109.77</strain>
    </source>
</reference>
<dbReference type="Proteomes" id="UP000799757">
    <property type="component" value="Unassembled WGS sequence"/>
</dbReference>
<sequence length="122" mass="13201">MHTSIFLTLLTPAIAIPLTNPSCLPTNPNPNWLPAANTTVTCDKTSDKIISFYVGPQIETVLNDACAAMMPPCAYQDRVSPDTMCIQTIDWKLSDAKSSVQNANVEDAKTANKLSGWAVKCE</sequence>
<dbReference type="EMBL" id="MU002566">
    <property type="protein sequence ID" value="KAF2786049.1"/>
    <property type="molecule type" value="Genomic_DNA"/>
</dbReference>
<accession>A0A6A6WPM4</accession>